<evidence type="ECO:0000313" key="17">
    <source>
        <dbReference type="Proteomes" id="UP000282613"/>
    </source>
</evidence>
<evidence type="ECO:0000259" key="15">
    <source>
        <dbReference type="SMART" id="SM00993"/>
    </source>
</evidence>
<feature type="domain" description="Vps72/YL1 C-terminal" evidence="15">
    <location>
        <begin position="528"/>
        <end position="557"/>
    </location>
</feature>
<feature type="compositionally biased region" description="Acidic residues" evidence="14">
    <location>
        <begin position="264"/>
        <end position="286"/>
    </location>
</feature>
<evidence type="ECO:0000256" key="11">
    <source>
        <dbReference type="ARBA" id="ARBA00022982"/>
    </source>
</evidence>
<keyword evidence="7" id="KW-0813">Transport</keyword>
<dbReference type="GO" id="GO:0022900">
    <property type="term" value="P:electron transport chain"/>
    <property type="evidence" value="ECO:0007669"/>
    <property type="project" value="InterPro"/>
</dbReference>
<dbReference type="Pfam" id="PF05764">
    <property type="entry name" value="YL1"/>
    <property type="match status" value="1"/>
</dbReference>
<feature type="region of interest" description="Disordered" evidence="14">
    <location>
        <begin position="507"/>
        <end position="529"/>
    </location>
</feature>
<dbReference type="InterPro" id="IPR046757">
    <property type="entry name" value="YL1_N"/>
</dbReference>
<evidence type="ECO:0000256" key="4">
    <source>
        <dbReference type="ARBA" id="ARBA00006832"/>
    </source>
</evidence>
<dbReference type="FunFam" id="3.30.160.190:FF:000001">
    <property type="entry name" value="NADH-ubiquinone oxidoreductase 21 kDa subunit mitochondrial"/>
    <property type="match status" value="1"/>
</dbReference>
<feature type="compositionally biased region" description="Low complexity" evidence="14">
    <location>
        <begin position="507"/>
        <end position="521"/>
    </location>
</feature>
<evidence type="ECO:0000256" key="14">
    <source>
        <dbReference type="SAM" id="MobiDB-lite"/>
    </source>
</evidence>
<keyword evidence="10" id="KW-0809">Transit peptide</keyword>
<dbReference type="Pfam" id="PF04800">
    <property type="entry name" value="NDUS4"/>
    <property type="match status" value="1"/>
</dbReference>
<keyword evidence="8" id="KW-0679">Respiratory chain</keyword>
<keyword evidence="9" id="KW-0999">Mitochondrion inner membrane</keyword>
<dbReference type="Gene3D" id="3.30.160.190">
    <property type="entry name" value="atu1810 like domain"/>
    <property type="match status" value="1"/>
</dbReference>
<comment type="function">
    <text evidence="1">Accessory subunit of the mitochondrial membrane respiratory chain NADH dehydrogenase (Complex I), that is believed not to be involved in catalysis. Complex I functions in the transfer of electrons from NADH to the respiratory chain. The immediate electron acceptor for the enzyme is believed to be ubiquinone.</text>
</comment>
<organism evidence="18">
    <name type="scientific">Taenia asiatica</name>
    <name type="common">Asian tapeworm</name>
    <dbReference type="NCBI Taxonomy" id="60517"/>
    <lineage>
        <taxon>Eukaryota</taxon>
        <taxon>Metazoa</taxon>
        <taxon>Spiralia</taxon>
        <taxon>Lophotrochozoa</taxon>
        <taxon>Platyhelminthes</taxon>
        <taxon>Cestoda</taxon>
        <taxon>Eucestoda</taxon>
        <taxon>Cyclophyllidea</taxon>
        <taxon>Taeniidae</taxon>
        <taxon>Taenia</taxon>
    </lineage>
</organism>
<protein>
    <recommendedName>
        <fullName evidence="5">NADH dehydrogenase [ubiquinone] iron-sulfur protein 4, mitochondrial</fullName>
    </recommendedName>
    <alternativeName>
        <fullName evidence="6">Vacuolar protein sorting-associated protein 72 homolog</fullName>
    </alternativeName>
</protein>
<comment type="subcellular location">
    <subcellularLocation>
        <location evidence="2">Mitochondrion inner membrane</location>
    </subcellularLocation>
</comment>
<evidence type="ECO:0000256" key="2">
    <source>
        <dbReference type="ARBA" id="ARBA00004273"/>
    </source>
</evidence>
<evidence type="ECO:0000256" key="3">
    <source>
        <dbReference type="ARBA" id="ARBA00005882"/>
    </source>
</evidence>
<keyword evidence="11" id="KW-0249">Electron transport</keyword>
<dbReference type="STRING" id="60517.A0A0R3W3E4"/>
<evidence type="ECO:0000256" key="6">
    <source>
        <dbReference type="ARBA" id="ARBA00020000"/>
    </source>
</evidence>
<comment type="similarity">
    <text evidence="3">Belongs to the complex I NDUFS4 subunit family.</text>
</comment>
<dbReference type="SMART" id="SM00993">
    <property type="entry name" value="YL1_C"/>
    <property type="match status" value="1"/>
</dbReference>
<evidence type="ECO:0000256" key="10">
    <source>
        <dbReference type="ARBA" id="ARBA00022946"/>
    </source>
</evidence>
<gene>
    <name evidence="16" type="ORF">TASK_LOCUS4436</name>
</gene>
<name>A0A0R3W3E4_TAEAS</name>
<dbReference type="PANTHER" id="PTHR13275">
    <property type="entry name" value="YL-1 PROTEIN TRANSCRIPTION FACTOR-LIKE 1"/>
    <property type="match status" value="1"/>
</dbReference>
<dbReference type="InterPro" id="IPR013272">
    <property type="entry name" value="Vps72/YL1_C"/>
</dbReference>
<evidence type="ECO:0000256" key="13">
    <source>
        <dbReference type="ARBA" id="ARBA00023136"/>
    </source>
</evidence>
<evidence type="ECO:0000256" key="12">
    <source>
        <dbReference type="ARBA" id="ARBA00023128"/>
    </source>
</evidence>
<reference evidence="18" key="1">
    <citation type="submission" date="2016-04" db="UniProtKB">
        <authorList>
            <consortium name="WormBaseParasite"/>
        </authorList>
    </citation>
    <scope>IDENTIFICATION</scope>
</reference>
<dbReference type="GO" id="GO:0005743">
    <property type="term" value="C:mitochondrial inner membrane"/>
    <property type="evidence" value="ECO:0007669"/>
    <property type="project" value="UniProtKB-SubCell"/>
</dbReference>
<dbReference type="InterPro" id="IPR006885">
    <property type="entry name" value="NADH_UbQ_FeS_4_mit-like"/>
</dbReference>
<dbReference type="OrthoDB" id="3089at2759"/>
<dbReference type="WBParaSite" id="TASK_0000443501-mRNA-1">
    <property type="protein sequence ID" value="TASK_0000443501-mRNA-1"/>
    <property type="gene ID" value="TASK_0000443501"/>
</dbReference>
<evidence type="ECO:0000256" key="9">
    <source>
        <dbReference type="ARBA" id="ARBA00022792"/>
    </source>
</evidence>
<keyword evidence="17" id="KW-1185">Reference proteome</keyword>
<keyword evidence="12" id="KW-0496">Mitochondrion</keyword>
<dbReference type="InterPro" id="IPR038532">
    <property type="entry name" value="NDUFS4-like_sf"/>
</dbReference>
<keyword evidence="13" id="KW-0472">Membrane</keyword>
<evidence type="ECO:0000256" key="8">
    <source>
        <dbReference type="ARBA" id="ARBA00022660"/>
    </source>
</evidence>
<accession>A0A0R3W3E4</accession>
<sequence length="590" mass="67239">MALFRCLNFSLRQEIMLPVRFIVSKTPPAKMTLELRSALLDEADSQFRTRIHDSKYEAQAIMKKAPDFSMTDTVVVPKDTDITPLGNIPIEQLETRTVRIYMPSKSATQSGTFGSNKWRIEVDNLERWENPLMGWASTGDPLSNFSMDFCDVESAIAYCKSQGWNYFIENPKKTTVKPKSYAANFSWDKRTRRSCNFLPFIEVLSMLNSVTMTRSRRPNAGSRMARLLNEEEEDDFYTSAYGGFAEEENDNDYESESSGHDSIDTDFADTEEEEDEDDGSGGEALDDERRKRRVRRVVTKSYKEPKVKKEANEKIKSESRSRIKTIVAGEESLTEATAVLMLPSVFAESRKLRASTVRATETAIQRRQASNVNAEVTAVKRKALMAEIAQRKNLPEVRRLTQEELLAEAKITEEINKRSLARYQRMEVERKKIRVQKTVSQQPMIRTHSFTVPSLADQPEVYDVSVNADKEVEMRRMLVERDARCARTLVSFTDEASFASAFPSYTAATTSEKQTSSTSSPSRKRPMRHCPLTGRIARYLDPLTRTPYADLAAFRALRHLYRLHLETGASAVDLLRRFRSGEIKLGSDDN</sequence>
<dbReference type="Proteomes" id="UP000282613">
    <property type="component" value="Unassembled WGS sequence"/>
</dbReference>
<evidence type="ECO:0000256" key="7">
    <source>
        <dbReference type="ARBA" id="ARBA00022448"/>
    </source>
</evidence>
<dbReference type="EMBL" id="UYRS01018348">
    <property type="protein sequence ID" value="VDK33418.1"/>
    <property type="molecule type" value="Genomic_DNA"/>
</dbReference>
<evidence type="ECO:0000313" key="18">
    <source>
        <dbReference type="WBParaSite" id="TASK_0000443501-mRNA-1"/>
    </source>
</evidence>
<dbReference type="Pfam" id="PF08265">
    <property type="entry name" value="YL1_C"/>
    <property type="match status" value="1"/>
</dbReference>
<dbReference type="GO" id="GO:0005634">
    <property type="term" value="C:nucleus"/>
    <property type="evidence" value="ECO:0007669"/>
    <property type="project" value="TreeGrafter"/>
</dbReference>
<comment type="similarity">
    <text evidence="4">Belongs to the VPS72/YL1 family.</text>
</comment>
<evidence type="ECO:0000313" key="16">
    <source>
        <dbReference type="EMBL" id="VDK33418.1"/>
    </source>
</evidence>
<evidence type="ECO:0000256" key="5">
    <source>
        <dbReference type="ARBA" id="ARBA00015796"/>
    </source>
</evidence>
<evidence type="ECO:0000256" key="1">
    <source>
        <dbReference type="ARBA" id="ARBA00003195"/>
    </source>
</evidence>
<proteinExistence type="inferred from homology"/>
<reference evidence="16 17" key="2">
    <citation type="submission" date="2018-11" db="EMBL/GenBank/DDBJ databases">
        <authorList>
            <consortium name="Pathogen Informatics"/>
        </authorList>
    </citation>
    <scope>NUCLEOTIDE SEQUENCE [LARGE SCALE GENOMIC DNA]</scope>
</reference>
<feature type="region of interest" description="Disordered" evidence="14">
    <location>
        <begin position="248"/>
        <end position="293"/>
    </location>
</feature>
<dbReference type="AlphaFoldDB" id="A0A0R3W3E4"/>
<dbReference type="PANTHER" id="PTHR13275:SF4">
    <property type="entry name" value="VACUOLAR PROTEIN SORTING-ASSOCIATED PROTEIN 72 HOMOLOG"/>
    <property type="match status" value="1"/>
</dbReference>